<keyword evidence="3" id="KW-1185">Reference proteome</keyword>
<accession>A0ABD3DLF0</accession>
<dbReference type="EMBL" id="JAVIJP010000016">
    <property type="protein sequence ID" value="KAL3641726.1"/>
    <property type="molecule type" value="Genomic_DNA"/>
</dbReference>
<feature type="region of interest" description="Disordered" evidence="1">
    <location>
        <begin position="165"/>
        <end position="344"/>
    </location>
</feature>
<feature type="compositionally biased region" description="Polar residues" evidence="1">
    <location>
        <begin position="236"/>
        <end position="248"/>
    </location>
</feature>
<dbReference type="AlphaFoldDB" id="A0ABD3DLF0"/>
<protein>
    <submittedName>
        <fullName evidence="2">Uncharacterized protein</fullName>
    </submittedName>
</protein>
<dbReference type="PANTHER" id="PTHR34194">
    <property type="entry name" value="F14J8.16 PROTEIN"/>
    <property type="match status" value="1"/>
</dbReference>
<sequence length="541" mass="62178">MVKKVVGFDRRDILVDRDDYFDVNDQSNTAESDYKRYARMLEEEPLDDDYKTWLSFLIKKLSTKLLKKRGGKDECAPETDRDSYTYDKDTVDRENGLWFRKLTEDGKSYVLGVERDGLPFVKYEGPDDGLKKEKCFSDYKRKLKDGSKKDYGPLYESNFALSEEEVEDLDRGELRSGAKNSSGPSYESSFTSSEELGRRNLISGSRKYNGTSSESRFTLSEEAEDSGGGKFRSGETKSSGPSNKSRFTSSEEECEDLDRRKLRSGSRNCNGPLSESIFTLSKEAEDSDRRKLRSTLKKNIGPSNESRCTSTEEEAEDSGQRKLRSGGAKSKKMENGDTSSVETEPDYRVLLRGIKYVEGWAVFEDSGERVVLEESNGEKSYHQKDDDWGPFVEILDRATFYNELNSNPSVEAATDGLKNTNKDKRHSNLGKQFEFRCQLIAALRKPYDKEEYNQLWQDINIQKPEKRHLDLRYGRDISCSTSKNGKSYLDHHPDLKKELERLGDENKPKRLNLLRGFFFWLKRKLRKTDRSILGEIKNALL</sequence>
<gene>
    <name evidence="2" type="ORF">CASFOL_012541</name>
</gene>
<name>A0ABD3DLF0_9LAMI</name>
<evidence type="ECO:0000256" key="1">
    <source>
        <dbReference type="SAM" id="MobiDB-lite"/>
    </source>
</evidence>
<feature type="compositionally biased region" description="Polar residues" evidence="1">
    <location>
        <begin position="202"/>
        <end position="218"/>
    </location>
</feature>
<comment type="caution">
    <text evidence="2">The sequence shown here is derived from an EMBL/GenBank/DDBJ whole genome shotgun (WGS) entry which is preliminary data.</text>
</comment>
<evidence type="ECO:0000313" key="3">
    <source>
        <dbReference type="Proteomes" id="UP001632038"/>
    </source>
</evidence>
<dbReference type="PANTHER" id="PTHR34194:SF2">
    <property type="entry name" value="F14J8.16 PROTEIN"/>
    <property type="match status" value="1"/>
</dbReference>
<feature type="compositionally biased region" description="Polar residues" evidence="1">
    <location>
        <begin position="265"/>
        <end position="279"/>
    </location>
</feature>
<proteinExistence type="predicted"/>
<feature type="compositionally biased region" description="Polar residues" evidence="1">
    <location>
        <begin position="178"/>
        <end position="194"/>
    </location>
</feature>
<organism evidence="2 3">
    <name type="scientific">Castilleja foliolosa</name>
    <dbReference type="NCBI Taxonomy" id="1961234"/>
    <lineage>
        <taxon>Eukaryota</taxon>
        <taxon>Viridiplantae</taxon>
        <taxon>Streptophyta</taxon>
        <taxon>Embryophyta</taxon>
        <taxon>Tracheophyta</taxon>
        <taxon>Spermatophyta</taxon>
        <taxon>Magnoliopsida</taxon>
        <taxon>eudicotyledons</taxon>
        <taxon>Gunneridae</taxon>
        <taxon>Pentapetalae</taxon>
        <taxon>asterids</taxon>
        <taxon>lamiids</taxon>
        <taxon>Lamiales</taxon>
        <taxon>Orobanchaceae</taxon>
        <taxon>Pedicularideae</taxon>
        <taxon>Castillejinae</taxon>
        <taxon>Castilleja</taxon>
    </lineage>
</organism>
<reference evidence="3" key="1">
    <citation type="journal article" date="2024" name="IScience">
        <title>Strigolactones Initiate the Formation of Haustorium-like Structures in Castilleja.</title>
        <authorList>
            <person name="Buerger M."/>
            <person name="Peterson D."/>
            <person name="Chory J."/>
        </authorList>
    </citation>
    <scope>NUCLEOTIDE SEQUENCE [LARGE SCALE GENOMIC DNA]</scope>
</reference>
<evidence type="ECO:0000313" key="2">
    <source>
        <dbReference type="EMBL" id="KAL3641726.1"/>
    </source>
</evidence>
<dbReference type="Proteomes" id="UP001632038">
    <property type="component" value="Unassembled WGS sequence"/>
</dbReference>